<dbReference type="AlphaFoldDB" id="A0A817QV63"/>
<evidence type="ECO:0000256" key="2">
    <source>
        <dbReference type="ARBA" id="ARBA00023043"/>
    </source>
</evidence>
<evidence type="ECO:0000256" key="4">
    <source>
        <dbReference type="SAM" id="MobiDB-lite"/>
    </source>
</evidence>
<dbReference type="PROSITE" id="PS51996">
    <property type="entry name" value="TR_MART"/>
    <property type="match status" value="1"/>
</dbReference>
<evidence type="ECO:0000313" key="5">
    <source>
        <dbReference type="EMBL" id="CAF3227507.1"/>
    </source>
</evidence>
<dbReference type="SUPFAM" id="SSF50249">
    <property type="entry name" value="Nucleic acid-binding proteins"/>
    <property type="match status" value="1"/>
</dbReference>
<dbReference type="SUPFAM" id="SSF56399">
    <property type="entry name" value="ADP-ribosylation"/>
    <property type="match status" value="1"/>
</dbReference>
<keyword evidence="1" id="KW-0677">Repeat</keyword>
<dbReference type="GO" id="GO:0070531">
    <property type="term" value="C:BRCA1-A complex"/>
    <property type="evidence" value="ECO:0007669"/>
    <property type="project" value="TreeGrafter"/>
</dbReference>
<gene>
    <name evidence="5" type="ORF">LUA448_LOCUS3567</name>
</gene>
<dbReference type="Gene3D" id="1.25.40.20">
    <property type="entry name" value="Ankyrin repeat-containing domain"/>
    <property type="match status" value="1"/>
</dbReference>
<dbReference type="SMART" id="SM00248">
    <property type="entry name" value="ANK"/>
    <property type="match status" value="1"/>
</dbReference>
<protein>
    <recommendedName>
        <fullName evidence="7">NAD(+)--protein-arginine ADP-ribosyltransferase</fullName>
    </recommendedName>
</protein>
<evidence type="ECO:0000313" key="6">
    <source>
        <dbReference type="Proteomes" id="UP000663833"/>
    </source>
</evidence>
<dbReference type="Proteomes" id="UP000663833">
    <property type="component" value="Unassembled WGS sequence"/>
</dbReference>
<comment type="caution">
    <text evidence="5">The sequence shown here is derived from an EMBL/GenBank/DDBJ whole genome shotgun (WGS) entry which is preliminary data.</text>
</comment>
<dbReference type="Pfam" id="PF12796">
    <property type="entry name" value="Ank_2"/>
    <property type="match status" value="1"/>
</dbReference>
<feature type="compositionally biased region" description="Polar residues" evidence="4">
    <location>
        <begin position="151"/>
        <end position="170"/>
    </location>
</feature>
<feature type="region of interest" description="Disordered" evidence="4">
    <location>
        <begin position="151"/>
        <end position="174"/>
    </location>
</feature>
<dbReference type="GO" id="GO:0085020">
    <property type="term" value="P:protein K6-linked ubiquitination"/>
    <property type="evidence" value="ECO:0007669"/>
    <property type="project" value="TreeGrafter"/>
</dbReference>
<evidence type="ECO:0008006" key="7">
    <source>
        <dbReference type="Google" id="ProtNLM"/>
    </source>
</evidence>
<dbReference type="PROSITE" id="PS50297">
    <property type="entry name" value="ANK_REP_REGION"/>
    <property type="match status" value="1"/>
</dbReference>
<dbReference type="SUPFAM" id="SSF48403">
    <property type="entry name" value="Ankyrin repeat"/>
    <property type="match status" value="1"/>
</dbReference>
<dbReference type="PANTHER" id="PTHR24171">
    <property type="entry name" value="ANKYRIN REPEAT DOMAIN-CONTAINING PROTEIN 39-RELATED"/>
    <property type="match status" value="1"/>
</dbReference>
<evidence type="ECO:0000256" key="3">
    <source>
        <dbReference type="PROSITE-ProRule" id="PRU00023"/>
    </source>
</evidence>
<dbReference type="GO" id="GO:0031436">
    <property type="term" value="C:BRCA1-BARD1 complex"/>
    <property type="evidence" value="ECO:0007669"/>
    <property type="project" value="TreeGrafter"/>
</dbReference>
<feature type="compositionally biased region" description="Basic and acidic residues" evidence="4">
    <location>
        <begin position="13"/>
        <end position="36"/>
    </location>
</feature>
<dbReference type="EMBL" id="CAJNYD010000190">
    <property type="protein sequence ID" value="CAF3227507.1"/>
    <property type="molecule type" value="Genomic_DNA"/>
</dbReference>
<dbReference type="GO" id="GO:0004842">
    <property type="term" value="F:ubiquitin-protein transferase activity"/>
    <property type="evidence" value="ECO:0007669"/>
    <property type="project" value="TreeGrafter"/>
</dbReference>
<reference evidence="5" key="1">
    <citation type="submission" date="2021-02" db="EMBL/GenBank/DDBJ databases">
        <authorList>
            <person name="Nowell W R."/>
        </authorList>
    </citation>
    <scope>NUCLEOTIDE SEQUENCE</scope>
</reference>
<dbReference type="InterPro" id="IPR002110">
    <property type="entry name" value="Ankyrin_rpt"/>
</dbReference>
<accession>A0A817QV63</accession>
<organism evidence="5 6">
    <name type="scientific">Rotaria socialis</name>
    <dbReference type="NCBI Taxonomy" id="392032"/>
    <lineage>
        <taxon>Eukaryota</taxon>
        <taxon>Metazoa</taxon>
        <taxon>Spiralia</taxon>
        <taxon>Gnathifera</taxon>
        <taxon>Rotifera</taxon>
        <taxon>Eurotatoria</taxon>
        <taxon>Bdelloidea</taxon>
        <taxon>Philodinida</taxon>
        <taxon>Philodinidae</taxon>
        <taxon>Rotaria</taxon>
    </lineage>
</organism>
<dbReference type="Gene3D" id="2.40.50.140">
    <property type="entry name" value="Nucleic acid-binding proteins"/>
    <property type="match status" value="2"/>
</dbReference>
<evidence type="ECO:0000256" key="1">
    <source>
        <dbReference type="ARBA" id="ARBA00022737"/>
    </source>
</evidence>
<feature type="repeat" description="ANK" evidence="3">
    <location>
        <begin position="72"/>
        <end position="104"/>
    </location>
</feature>
<sequence>MGAGAAFSGKPRSPHELLNEENRRKARTRRYDDGESSELYKRCANGDIAGVREILEQPDRKNINDLMQLEPNGDTALHAAVKNKHQGVVKLLLEKRCPRNILDRDAKYAYEYADTPLLRNSFERNDTSSRFYDSDMTGKVNCYVHEEKSSTTDLQSAATDSNANDTNVTENDLKTADTDSGFVRPFQNEKETYKYALDQQTTAMWLRFYSWLSRTFPSFFQHDFLRPDTFDLDKNQDFKDFLKRRCRSQEADNTLDAINEAKTKSNIEPLIKMYTSEDACYRTLNQQLSNSTHEHESAPHLCDRFIMEFYIRSEQLEKRIFIGSTYRGATIGHDDIHVYEQALNNKTRGVLAFKTFTSTSEDIKIALSFIDEGPPKDGKMNVLFVITVNDKSTNIFGVSDVSDYPKEKEVLVMPGTLFVITGMTPNVSYELQSKTVTFTEIHLKYHHIPMSFWKKFRHTIKSARSEAFHLDNISGAYKLITTDDILAYIKQFNHTNVQETQTSYINISVHLQENNEQSSISTANNNNELNEKRAPSCFNIRCKVIYKSPLRQYSTNGKVFDAIIWTAIFLDITVNACHIIIVAFNEESGRSDNIMTLKKNITIQSGDVRMANQNFNSSQSIYEIRLIPSSIINSYKSASFNPVIQIKQHQIINIYNLFHGSHVDVQGTIVYDNETTANISQSTGQSHTRRSIKIKGDTGSINVTIWNEKVNSKKTIFLSTPFLSL</sequence>
<name>A0A817QV63_9BILA</name>
<dbReference type="InterPro" id="IPR012340">
    <property type="entry name" value="NA-bd_OB-fold"/>
</dbReference>
<feature type="region of interest" description="Disordered" evidence="4">
    <location>
        <begin position="1"/>
        <end position="36"/>
    </location>
</feature>
<dbReference type="Gene3D" id="3.90.176.10">
    <property type="entry name" value="Toxin ADP-ribosyltransferase, Chain A, domain 1"/>
    <property type="match status" value="1"/>
</dbReference>
<dbReference type="InterPro" id="IPR036770">
    <property type="entry name" value="Ankyrin_rpt-contain_sf"/>
</dbReference>
<dbReference type="PROSITE" id="PS50088">
    <property type="entry name" value="ANK_REPEAT"/>
    <property type="match status" value="1"/>
</dbReference>
<proteinExistence type="predicted"/>
<keyword evidence="2 3" id="KW-0040">ANK repeat</keyword>
<dbReference type="PANTHER" id="PTHR24171:SF8">
    <property type="entry name" value="BRCA1-ASSOCIATED RING DOMAIN PROTEIN 1"/>
    <property type="match status" value="1"/>
</dbReference>